<dbReference type="PANTHER" id="PTHR45824">
    <property type="entry name" value="GH16843P"/>
    <property type="match status" value="1"/>
</dbReference>
<dbReference type="InterPro" id="IPR001251">
    <property type="entry name" value="CRAL-TRIO_dom"/>
</dbReference>
<dbReference type="Proteomes" id="UP001151518">
    <property type="component" value="Unassembled WGS sequence"/>
</dbReference>
<protein>
    <recommendedName>
        <fullName evidence="1">CRAL-TRIO domain-containing protein</fullName>
    </recommendedName>
</protein>
<dbReference type="Pfam" id="PF00650">
    <property type="entry name" value="CRAL_TRIO"/>
    <property type="match status" value="1"/>
</dbReference>
<dbReference type="Gene3D" id="3.40.525.10">
    <property type="entry name" value="CRAL-TRIO lipid binding domain"/>
    <property type="match status" value="1"/>
</dbReference>
<gene>
    <name evidence="2" type="ORF">GGI25_001377</name>
</gene>
<dbReference type="SUPFAM" id="SSF52087">
    <property type="entry name" value="CRAL/TRIO domain"/>
    <property type="match status" value="1"/>
</dbReference>
<organism evidence="2 3">
    <name type="scientific">Coemansia spiralis</name>
    <dbReference type="NCBI Taxonomy" id="417178"/>
    <lineage>
        <taxon>Eukaryota</taxon>
        <taxon>Fungi</taxon>
        <taxon>Fungi incertae sedis</taxon>
        <taxon>Zoopagomycota</taxon>
        <taxon>Kickxellomycotina</taxon>
        <taxon>Kickxellomycetes</taxon>
        <taxon>Kickxellales</taxon>
        <taxon>Kickxellaceae</taxon>
        <taxon>Coemansia</taxon>
    </lineage>
</organism>
<dbReference type="InterPro" id="IPR036273">
    <property type="entry name" value="CRAL/TRIO_N_dom_sf"/>
</dbReference>
<evidence type="ECO:0000313" key="2">
    <source>
        <dbReference type="EMBL" id="KAJ2679687.1"/>
    </source>
</evidence>
<dbReference type="InterPro" id="IPR052578">
    <property type="entry name" value="PI_Transfer_CRAL-TRIO"/>
</dbReference>
<proteinExistence type="predicted"/>
<dbReference type="OrthoDB" id="75724at2759"/>
<reference evidence="2" key="1">
    <citation type="submission" date="2022-07" db="EMBL/GenBank/DDBJ databases">
        <title>Phylogenomic reconstructions and comparative analyses of Kickxellomycotina fungi.</title>
        <authorList>
            <person name="Reynolds N.K."/>
            <person name="Stajich J.E."/>
            <person name="Barry K."/>
            <person name="Grigoriev I.V."/>
            <person name="Crous P."/>
            <person name="Smith M.E."/>
        </authorList>
    </citation>
    <scope>NUCLEOTIDE SEQUENCE</scope>
    <source>
        <strain evidence="2">NRRL 3115</strain>
    </source>
</reference>
<dbReference type="InterPro" id="IPR036865">
    <property type="entry name" value="CRAL-TRIO_dom_sf"/>
</dbReference>
<name>A0A9W8G6C9_9FUNG</name>
<dbReference type="GO" id="GO:0008526">
    <property type="term" value="F:phosphatidylinositol transfer activity"/>
    <property type="evidence" value="ECO:0007669"/>
    <property type="project" value="TreeGrafter"/>
</dbReference>
<evidence type="ECO:0000313" key="3">
    <source>
        <dbReference type="Proteomes" id="UP001151518"/>
    </source>
</evidence>
<accession>A0A9W8G6C9</accession>
<dbReference type="CDD" id="cd00170">
    <property type="entry name" value="SEC14"/>
    <property type="match status" value="1"/>
</dbReference>
<dbReference type="PANTHER" id="PTHR45824:SF29">
    <property type="entry name" value="GH16843P"/>
    <property type="match status" value="1"/>
</dbReference>
<sequence length="310" mass="35249">MSGFFSGLLGRKTADTDGHEKAADSVVYDTMPRLVPPADMHVDQTPGATTEEQAVVDAIAEQRSELLRDLPQEPEDATVRFDADKWLSEQIILIYVRANKGDKDRAFKQLRNTLEWRCTYRPHAITPESMKTEAATGKQYVNGYDKGGRPIAYMFPHRQNTKDAERNLRWVVYTMEQAIRSMPPGATKTTIVIDASKYTMSQAVPLSTAREFLNILSSHYPERLHKAFVISPPTYFVMFYHIIAPFIDPVTKAKIAFVDLSGSKSDGPWVDIFDHIEPEQLESDAGGRWDFKFTQDAYWPELEKSYQTTL</sequence>
<feature type="domain" description="CRAL-TRIO" evidence="1">
    <location>
        <begin position="129"/>
        <end position="293"/>
    </location>
</feature>
<dbReference type="EMBL" id="JANBTW010000010">
    <property type="protein sequence ID" value="KAJ2679687.1"/>
    <property type="molecule type" value="Genomic_DNA"/>
</dbReference>
<dbReference type="SMART" id="SM00516">
    <property type="entry name" value="SEC14"/>
    <property type="match status" value="1"/>
</dbReference>
<evidence type="ECO:0000259" key="1">
    <source>
        <dbReference type="PROSITE" id="PS50191"/>
    </source>
</evidence>
<dbReference type="AlphaFoldDB" id="A0A9W8G6C9"/>
<dbReference type="PROSITE" id="PS50191">
    <property type="entry name" value="CRAL_TRIO"/>
    <property type="match status" value="1"/>
</dbReference>
<dbReference type="SUPFAM" id="SSF46938">
    <property type="entry name" value="CRAL/TRIO N-terminal domain"/>
    <property type="match status" value="1"/>
</dbReference>
<comment type="caution">
    <text evidence="2">The sequence shown here is derived from an EMBL/GenBank/DDBJ whole genome shotgun (WGS) entry which is preliminary data.</text>
</comment>